<evidence type="ECO:0000256" key="1">
    <source>
        <dbReference type="ARBA" id="ARBA00004477"/>
    </source>
</evidence>
<feature type="compositionally biased region" description="Low complexity" evidence="8">
    <location>
        <begin position="29"/>
        <end position="40"/>
    </location>
</feature>
<feature type="transmembrane region" description="Helical" evidence="9">
    <location>
        <begin position="234"/>
        <end position="252"/>
    </location>
</feature>
<evidence type="ECO:0000256" key="7">
    <source>
        <dbReference type="ARBA" id="ARBA00023136"/>
    </source>
</evidence>
<comment type="pathway">
    <text evidence="2">Glycolipid biosynthesis; glycosylphosphatidylinositol-anchor biosynthesis.</text>
</comment>
<evidence type="ECO:0000256" key="4">
    <source>
        <dbReference type="ARBA" id="ARBA00022692"/>
    </source>
</evidence>
<dbReference type="Pfam" id="PF06699">
    <property type="entry name" value="PIG-F"/>
    <property type="match status" value="1"/>
</dbReference>
<feature type="compositionally biased region" description="Basic and acidic residues" evidence="8">
    <location>
        <begin position="63"/>
        <end position="74"/>
    </location>
</feature>
<dbReference type="GO" id="GO:0006506">
    <property type="term" value="P:GPI anchor biosynthetic process"/>
    <property type="evidence" value="ECO:0007669"/>
    <property type="project" value="UniProtKB-UniPathway"/>
</dbReference>
<evidence type="ECO:0000256" key="8">
    <source>
        <dbReference type="SAM" id="MobiDB-lite"/>
    </source>
</evidence>
<keyword evidence="6 9" id="KW-1133">Transmembrane helix</keyword>
<reference evidence="10" key="1">
    <citation type="submission" date="2025-08" db="UniProtKB">
        <authorList>
            <consortium name="Ensembl"/>
        </authorList>
    </citation>
    <scope>IDENTIFICATION</scope>
</reference>
<keyword evidence="4 9" id="KW-0812">Transmembrane</keyword>
<feature type="transmembrane region" description="Helical" evidence="9">
    <location>
        <begin position="164"/>
        <end position="187"/>
    </location>
</feature>
<keyword evidence="5" id="KW-0256">Endoplasmic reticulum</keyword>
<dbReference type="UniPathway" id="UPA00196"/>
<feature type="transmembrane region" description="Helical" evidence="9">
    <location>
        <begin position="264"/>
        <end position="290"/>
    </location>
</feature>
<reference evidence="10" key="2">
    <citation type="submission" date="2025-09" db="UniProtKB">
        <authorList>
            <consortium name="Ensembl"/>
        </authorList>
    </citation>
    <scope>IDENTIFICATION</scope>
</reference>
<keyword evidence="11" id="KW-1185">Reference proteome</keyword>
<protein>
    <submittedName>
        <fullName evidence="10">Phosphatidylinositol glycan anchor biosynthesis class F</fullName>
    </submittedName>
</protein>
<evidence type="ECO:0000256" key="6">
    <source>
        <dbReference type="ARBA" id="ARBA00022989"/>
    </source>
</evidence>
<dbReference type="Ensembl" id="ENSACDT00005006061.1">
    <property type="protein sequence ID" value="ENSACDP00005005045.1"/>
    <property type="gene ID" value="ENSACDG00005003702.1"/>
</dbReference>
<keyword evidence="7 9" id="KW-0472">Membrane</keyword>
<name>A0A8B9IG31_ANSCY</name>
<evidence type="ECO:0000256" key="5">
    <source>
        <dbReference type="ARBA" id="ARBA00022824"/>
    </source>
</evidence>
<evidence type="ECO:0000256" key="3">
    <source>
        <dbReference type="ARBA" id="ARBA00022502"/>
    </source>
</evidence>
<evidence type="ECO:0000256" key="9">
    <source>
        <dbReference type="SAM" id="Phobius"/>
    </source>
</evidence>
<sequence length="300" mass="32815">MGGGDRPGTPGDPCPPPSPLTLLAHHGCPSQQPAPSGSAPELTSCRRRRFPSPGGHGAAPGVRPREHDEGRRSTEAVGCQPAVRCLRRADCRRAGFLPGRVHGSGDAPHVAMRKEGVGILGGESLFSMNELSAAPVVKYPENNGEFASFLTCKQPLWISRFLKCCIYFFMSCILFHAIIVLYGAPLIESVTETFLFAVLLSTFTTLQCLCMLGPNIQAWIRVFSKNGATSIWENSLQITTTCSILGAWFGAFPIPLDWDRPWQVWPISCSLGATFGYMAGLIIAPLWIHWNRKQLTYKSR</sequence>
<proteinExistence type="predicted"/>
<evidence type="ECO:0000256" key="2">
    <source>
        <dbReference type="ARBA" id="ARBA00004687"/>
    </source>
</evidence>
<feature type="transmembrane region" description="Helical" evidence="9">
    <location>
        <begin position="193"/>
        <end position="213"/>
    </location>
</feature>
<organism evidence="10 11">
    <name type="scientific">Anser cygnoides</name>
    <name type="common">Swan goose</name>
    <dbReference type="NCBI Taxonomy" id="8845"/>
    <lineage>
        <taxon>Eukaryota</taxon>
        <taxon>Metazoa</taxon>
        <taxon>Chordata</taxon>
        <taxon>Craniata</taxon>
        <taxon>Vertebrata</taxon>
        <taxon>Euteleostomi</taxon>
        <taxon>Archelosauria</taxon>
        <taxon>Archosauria</taxon>
        <taxon>Dinosauria</taxon>
        <taxon>Saurischia</taxon>
        <taxon>Theropoda</taxon>
        <taxon>Coelurosauria</taxon>
        <taxon>Aves</taxon>
        <taxon>Neognathae</taxon>
        <taxon>Galloanserae</taxon>
        <taxon>Anseriformes</taxon>
        <taxon>Anatidae</taxon>
        <taxon>Anserinae</taxon>
        <taxon>Anser</taxon>
    </lineage>
</organism>
<accession>A0A8B9IG31</accession>
<comment type="subcellular location">
    <subcellularLocation>
        <location evidence="1">Endoplasmic reticulum membrane</location>
        <topology evidence="1">Multi-pass membrane protein</topology>
    </subcellularLocation>
</comment>
<dbReference type="InterPro" id="IPR009580">
    <property type="entry name" value="GPI_biosynthesis_protein_Pig-F"/>
</dbReference>
<dbReference type="AlphaFoldDB" id="A0A8B9IG31"/>
<evidence type="ECO:0000313" key="11">
    <source>
        <dbReference type="Proteomes" id="UP000694521"/>
    </source>
</evidence>
<keyword evidence="3" id="KW-0337">GPI-anchor biosynthesis</keyword>
<dbReference type="GO" id="GO:0005789">
    <property type="term" value="C:endoplasmic reticulum membrane"/>
    <property type="evidence" value="ECO:0007669"/>
    <property type="project" value="UniProtKB-SubCell"/>
</dbReference>
<feature type="compositionally biased region" description="Pro residues" evidence="8">
    <location>
        <begin position="10"/>
        <end position="19"/>
    </location>
</feature>
<evidence type="ECO:0000313" key="10">
    <source>
        <dbReference type="Ensembl" id="ENSACDP00005005045.1"/>
    </source>
</evidence>
<feature type="region of interest" description="Disordered" evidence="8">
    <location>
        <begin position="1"/>
        <end position="75"/>
    </location>
</feature>
<dbReference type="Proteomes" id="UP000694521">
    <property type="component" value="Unplaced"/>
</dbReference>